<organism evidence="7 8">
    <name type="scientific">Platanthera zijinensis</name>
    <dbReference type="NCBI Taxonomy" id="2320716"/>
    <lineage>
        <taxon>Eukaryota</taxon>
        <taxon>Viridiplantae</taxon>
        <taxon>Streptophyta</taxon>
        <taxon>Embryophyta</taxon>
        <taxon>Tracheophyta</taxon>
        <taxon>Spermatophyta</taxon>
        <taxon>Magnoliopsida</taxon>
        <taxon>Liliopsida</taxon>
        <taxon>Asparagales</taxon>
        <taxon>Orchidaceae</taxon>
        <taxon>Orchidoideae</taxon>
        <taxon>Orchideae</taxon>
        <taxon>Orchidinae</taxon>
        <taxon>Platanthera</taxon>
    </lineage>
</organism>
<evidence type="ECO:0000259" key="6">
    <source>
        <dbReference type="PROSITE" id="PS51471"/>
    </source>
</evidence>
<evidence type="ECO:0000313" key="8">
    <source>
        <dbReference type="Proteomes" id="UP001418222"/>
    </source>
</evidence>
<keyword evidence="4 5" id="KW-0408">Iron</keyword>
<comment type="cofactor">
    <cofactor evidence="1">
        <name>L-ascorbate</name>
        <dbReference type="ChEBI" id="CHEBI:38290"/>
    </cofactor>
</comment>
<dbReference type="SUPFAM" id="SSF51197">
    <property type="entry name" value="Clavaminate synthase-like"/>
    <property type="match status" value="1"/>
</dbReference>
<dbReference type="PANTHER" id="PTHR47990">
    <property type="entry name" value="2-OXOGLUTARATE (2OG) AND FE(II)-DEPENDENT OXYGENASE SUPERFAMILY PROTEIN-RELATED"/>
    <property type="match status" value="1"/>
</dbReference>
<dbReference type="InterPro" id="IPR027443">
    <property type="entry name" value="IPNS-like_sf"/>
</dbReference>
<evidence type="ECO:0000256" key="4">
    <source>
        <dbReference type="ARBA" id="ARBA00023004"/>
    </source>
</evidence>
<dbReference type="AlphaFoldDB" id="A0AAP0B495"/>
<dbReference type="GO" id="GO:0046872">
    <property type="term" value="F:metal ion binding"/>
    <property type="evidence" value="ECO:0007669"/>
    <property type="project" value="UniProtKB-KW"/>
</dbReference>
<dbReference type="Proteomes" id="UP001418222">
    <property type="component" value="Unassembled WGS sequence"/>
</dbReference>
<proteinExistence type="inferred from homology"/>
<name>A0AAP0B495_9ASPA</name>
<reference evidence="7 8" key="1">
    <citation type="journal article" date="2022" name="Nat. Plants">
        <title>Genomes of leafy and leafless Platanthera orchids illuminate the evolution of mycoheterotrophy.</title>
        <authorList>
            <person name="Li M.H."/>
            <person name="Liu K.W."/>
            <person name="Li Z."/>
            <person name="Lu H.C."/>
            <person name="Ye Q.L."/>
            <person name="Zhang D."/>
            <person name="Wang J.Y."/>
            <person name="Li Y.F."/>
            <person name="Zhong Z.M."/>
            <person name="Liu X."/>
            <person name="Yu X."/>
            <person name="Liu D.K."/>
            <person name="Tu X.D."/>
            <person name="Liu B."/>
            <person name="Hao Y."/>
            <person name="Liao X.Y."/>
            <person name="Jiang Y.T."/>
            <person name="Sun W.H."/>
            <person name="Chen J."/>
            <person name="Chen Y.Q."/>
            <person name="Ai Y."/>
            <person name="Zhai J.W."/>
            <person name="Wu S.S."/>
            <person name="Zhou Z."/>
            <person name="Hsiao Y.Y."/>
            <person name="Wu W.L."/>
            <person name="Chen Y.Y."/>
            <person name="Lin Y.F."/>
            <person name="Hsu J.L."/>
            <person name="Li C.Y."/>
            <person name="Wang Z.W."/>
            <person name="Zhao X."/>
            <person name="Zhong W.Y."/>
            <person name="Ma X.K."/>
            <person name="Ma L."/>
            <person name="Huang J."/>
            <person name="Chen G.Z."/>
            <person name="Huang M.Z."/>
            <person name="Huang L."/>
            <person name="Peng D.H."/>
            <person name="Luo Y.B."/>
            <person name="Zou S.Q."/>
            <person name="Chen S.P."/>
            <person name="Lan S."/>
            <person name="Tsai W.C."/>
            <person name="Van de Peer Y."/>
            <person name="Liu Z.J."/>
        </authorList>
    </citation>
    <scope>NUCLEOTIDE SEQUENCE [LARGE SCALE GENOMIC DNA]</scope>
    <source>
        <strain evidence="7">Lor287</strain>
    </source>
</reference>
<evidence type="ECO:0000256" key="5">
    <source>
        <dbReference type="RuleBase" id="RU003682"/>
    </source>
</evidence>
<dbReference type="InterPro" id="IPR005123">
    <property type="entry name" value="Oxoglu/Fe-dep_dioxygenase_dom"/>
</dbReference>
<evidence type="ECO:0000256" key="3">
    <source>
        <dbReference type="ARBA" id="ARBA00023002"/>
    </source>
</evidence>
<gene>
    <name evidence="7" type="ORF">KSP39_PZI018194</name>
</gene>
<dbReference type="EMBL" id="JBBWWQ010000016">
    <property type="protein sequence ID" value="KAK8926662.1"/>
    <property type="molecule type" value="Genomic_DNA"/>
</dbReference>
<comment type="caution">
    <text evidence="7">The sequence shown here is derived from an EMBL/GenBank/DDBJ whole genome shotgun (WGS) entry which is preliminary data.</text>
</comment>
<keyword evidence="3 5" id="KW-0560">Oxidoreductase</keyword>
<protein>
    <recommendedName>
        <fullName evidence="6">Fe2OG dioxygenase domain-containing protein</fullName>
    </recommendedName>
</protein>
<dbReference type="GO" id="GO:0016491">
    <property type="term" value="F:oxidoreductase activity"/>
    <property type="evidence" value="ECO:0007669"/>
    <property type="project" value="UniProtKB-KW"/>
</dbReference>
<dbReference type="Gene3D" id="2.60.120.330">
    <property type="entry name" value="B-lactam Antibiotic, Isopenicillin N Synthase, Chain"/>
    <property type="match status" value="1"/>
</dbReference>
<sequence>MGSNSKQVSEIPIVDLTGLQPSLPSGERWEAAKAAAAAALQSHGFFEAIYPSLSAELRGEMLGRAAPEFFSLPLESKRRSTSEEPYQGYIGQAAPIPYESLRIDAVDSPIAVQDLTRLMWPQGNPTFFNAVVAFAKPLRDLAEMVQEMILQSLGVDQKHYDALVNLTDHGLRLSHYGVPVNQETEIALFPHLDPNLLSIVCQHEIGGLEFQIAGGSWVNAEPSPTSVHVMAGLAFQAWSNMSVRAPMHRVRMLGNEKRFSAIYGTRPSHNSIVKSPEELADAGRGPLLYKPFNYTELVRFLCSKQGMGHSPEDAFNSYCKLQN</sequence>
<evidence type="ECO:0000256" key="1">
    <source>
        <dbReference type="ARBA" id="ARBA00001961"/>
    </source>
</evidence>
<dbReference type="Pfam" id="PF14226">
    <property type="entry name" value="DIOX_N"/>
    <property type="match status" value="1"/>
</dbReference>
<keyword evidence="2 5" id="KW-0479">Metal-binding</keyword>
<accession>A0AAP0B495</accession>
<dbReference type="Pfam" id="PF03171">
    <property type="entry name" value="2OG-FeII_Oxy"/>
    <property type="match status" value="1"/>
</dbReference>
<dbReference type="InterPro" id="IPR026992">
    <property type="entry name" value="DIOX_N"/>
</dbReference>
<dbReference type="InterPro" id="IPR044861">
    <property type="entry name" value="IPNS-like_FE2OG_OXY"/>
</dbReference>
<comment type="similarity">
    <text evidence="5">Belongs to the iron/ascorbate-dependent oxidoreductase family.</text>
</comment>
<dbReference type="PROSITE" id="PS51471">
    <property type="entry name" value="FE2OG_OXY"/>
    <property type="match status" value="1"/>
</dbReference>
<feature type="domain" description="Fe2OG dioxygenase" evidence="6">
    <location>
        <begin position="167"/>
        <end position="267"/>
    </location>
</feature>
<dbReference type="InterPro" id="IPR050231">
    <property type="entry name" value="Iron_ascorbate_oxido_reductase"/>
</dbReference>
<keyword evidence="8" id="KW-1185">Reference proteome</keyword>
<evidence type="ECO:0000313" key="7">
    <source>
        <dbReference type="EMBL" id="KAK8926662.1"/>
    </source>
</evidence>
<evidence type="ECO:0000256" key="2">
    <source>
        <dbReference type="ARBA" id="ARBA00022723"/>
    </source>
</evidence>